<protein>
    <submittedName>
        <fullName evidence="2">Glycosyl transferase family 1</fullName>
    </submittedName>
</protein>
<dbReference type="Pfam" id="PF22772">
    <property type="entry name" value="WsaF_C"/>
    <property type="match status" value="1"/>
</dbReference>
<dbReference type="InterPro" id="IPR055050">
    <property type="entry name" value="WsaF_C"/>
</dbReference>
<keyword evidence="3" id="KW-1185">Reference proteome</keyword>
<keyword evidence="2" id="KW-0808">Transferase</keyword>
<dbReference type="EMBL" id="BSEL01000004">
    <property type="protein sequence ID" value="GLJ67652.1"/>
    <property type="molecule type" value="Genomic_DNA"/>
</dbReference>
<evidence type="ECO:0000313" key="2">
    <source>
        <dbReference type="EMBL" id="GLJ67652.1"/>
    </source>
</evidence>
<reference evidence="2" key="2">
    <citation type="submission" date="2023-01" db="EMBL/GenBank/DDBJ databases">
        <authorList>
            <person name="Sun Q."/>
            <person name="Evtushenko L."/>
        </authorList>
    </citation>
    <scope>NUCLEOTIDE SEQUENCE</scope>
    <source>
        <strain evidence="2">VKM Ac-1246</strain>
    </source>
</reference>
<dbReference type="SUPFAM" id="SSF53756">
    <property type="entry name" value="UDP-Glycosyltransferase/glycogen phosphorylase"/>
    <property type="match status" value="1"/>
</dbReference>
<proteinExistence type="predicted"/>
<sequence>MSGSALGIVGKLRREGARGVVRRAVRRAYQHLDAGALDFGLLPEDIADSTRLVLPPAPPVPDGRPLVIGWLTTPPAAGSGGHTTMFRMVEALEEAGHRCVVLLYDRHHGSTAAQAAVVRSAWPQVRAEVRSVDDGFDGLDACVATSWESAHVLASRATRPLHRFYFIQDYEPLFSPHGSEHQLAADTYRFGFTNIALGEMVHRRLRTDCGVDSEMVPFSCDTTVYSFSNRGERSGIVFYAKPGQARRGHLLNCLALAEFHRRHPEQPIHVYGWSTPDLGVPVVDHGRLTAEELNALYNRCIAGLAMSFTNISLVAEEMLAAGCVPVVNSSRDSRADLDNPRVGWALPTPGGIADALSAAVEAADVPARAAAAAASVRSDDWAIPREGVRRIIERTVRGEAPVDWVATADAAGTGSNRS</sequence>
<gene>
    <name evidence="2" type="ORF">GCM10017579_16880</name>
</gene>
<feature type="domain" description="WsaF C-terminal" evidence="1">
    <location>
        <begin position="236"/>
        <end position="356"/>
    </location>
</feature>
<name>A0ABQ5SVZ6_9ACTN</name>
<dbReference type="Proteomes" id="UP001142292">
    <property type="component" value="Unassembled WGS sequence"/>
</dbReference>
<organism evidence="2 3">
    <name type="scientific">Nocardioides luteus</name>
    <dbReference type="NCBI Taxonomy" id="1844"/>
    <lineage>
        <taxon>Bacteria</taxon>
        <taxon>Bacillati</taxon>
        <taxon>Actinomycetota</taxon>
        <taxon>Actinomycetes</taxon>
        <taxon>Propionibacteriales</taxon>
        <taxon>Nocardioidaceae</taxon>
        <taxon>Nocardioides</taxon>
    </lineage>
</organism>
<dbReference type="RefSeq" id="WP_189117678.1">
    <property type="nucleotide sequence ID" value="NZ_BMRK01000004.1"/>
</dbReference>
<evidence type="ECO:0000313" key="3">
    <source>
        <dbReference type="Proteomes" id="UP001142292"/>
    </source>
</evidence>
<dbReference type="Gene3D" id="3.40.50.2000">
    <property type="entry name" value="Glycogen Phosphorylase B"/>
    <property type="match status" value="1"/>
</dbReference>
<accession>A0ABQ5SVZ6</accession>
<reference evidence="2" key="1">
    <citation type="journal article" date="2014" name="Int. J. Syst. Evol. Microbiol.">
        <title>Complete genome of a new Firmicutes species belonging to the dominant human colonic microbiota ('Ruminococcus bicirculans') reveals two chromosomes and a selective capacity to utilize plant glucans.</title>
        <authorList>
            <consortium name="NISC Comparative Sequencing Program"/>
            <person name="Wegmann U."/>
            <person name="Louis P."/>
            <person name="Goesmann A."/>
            <person name="Henrissat B."/>
            <person name="Duncan S.H."/>
            <person name="Flint H.J."/>
        </authorList>
    </citation>
    <scope>NUCLEOTIDE SEQUENCE</scope>
    <source>
        <strain evidence="2">VKM Ac-1246</strain>
    </source>
</reference>
<dbReference type="Gene3D" id="3.40.50.11090">
    <property type="match status" value="1"/>
</dbReference>
<comment type="caution">
    <text evidence="2">The sequence shown here is derived from an EMBL/GenBank/DDBJ whole genome shotgun (WGS) entry which is preliminary data.</text>
</comment>
<evidence type="ECO:0000259" key="1">
    <source>
        <dbReference type="Pfam" id="PF22772"/>
    </source>
</evidence>
<dbReference type="GO" id="GO:0016740">
    <property type="term" value="F:transferase activity"/>
    <property type="evidence" value="ECO:0007669"/>
    <property type="project" value="UniProtKB-KW"/>
</dbReference>